<gene>
    <name evidence="2" type="ORF">TSACC_362</name>
</gene>
<dbReference type="Pfam" id="PF11832">
    <property type="entry name" value="DUF3352"/>
    <property type="match status" value="1"/>
</dbReference>
<name>A0A146GCX4_TERSA</name>
<evidence type="ECO:0008006" key="4">
    <source>
        <dbReference type="Google" id="ProtNLM"/>
    </source>
</evidence>
<dbReference type="OrthoDB" id="177308at2"/>
<organism evidence="2 3">
    <name type="scientific">Terrimicrobium sacchariphilum</name>
    <dbReference type="NCBI Taxonomy" id="690879"/>
    <lineage>
        <taxon>Bacteria</taxon>
        <taxon>Pseudomonadati</taxon>
        <taxon>Verrucomicrobiota</taxon>
        <taxon>Terrimicrobiia</taxon>
        <taxon>Terrimicrobiales</taxon>
        <taxon>Terrimicrobiaceae</taxon>
        <taxon>Terrimicrobium</taxon>
    </lineage>
</organism>
<keyword evidence="3" id="KW-1185">Reference proteome</keyword>
<evidence type="ECO:0000256" key="1">
    <source>
        <dbReference type="SAM" id="MobiDB-lite"/>
    </source>
</evidence>
<reference evidence="3" key="1">
    <citation type="journal article" date="2017" name="Genome Announc.">
        <title>Draft Genome Sequence of Terrimicrobium sacchariphilum NM-5T, a Facultative Anaerobic Soil Bacterium of the Class Spartobacteria.</title>
        <authorList>
            <person name="Qiu Y.L."/>
            <person name="Tourlousse D.M."/>
            <person name="Matsuura N."/>
            <person name="Ohashi A."/>
            <person name="Sekiguchi Y."/>
        </authorList>
    </citation>
    <scope>NUCLEOTIDE SEQUENCE [LARGE SCALE GENOMIC DNA]</scope>
    <source>
        <strain evidence="3">NM-5</strain>
    </source>
</reference>
<evidence type="ECO:0000313" key="3">
    <source>
        <dbReference type="Proteomes" id="UP000076023"/>
    </source>
</evidence>
<dbReference type="InParanoid" id="A0A146GCX4"/>
<protein>
    <recommendedName>
        <fullName evidence="4">DUF3352 domain-containing protein</fullName>
    </recommendedName>
</protein>
<dbReference type="AlphaFoldDB" id="A0A146GCX4"/>
<evidence type="ECO:0000313" key="2">
    <source>
        <dbReference type="EMBL" id="GAT35002.1"/>
    </source>
</evidence>
<comment type="caution">
    <text evidence="2">The sequence shown here is derived from an EMBL/GenBank/DDBJ whole genome shotgun (WGS) entry which is preliminary data.</text>
</comment>
<dbReference type="RefSeq" id="WP_075080864.1">
    <property type="nucleotide sequence ID" value="NZ_BDCO01000003.1"/>
</dbReference>
<accession>A0A146GCX4</accession>
<sequence length="566" mass="61155">MIKKAFIALAVIAVLIGATAIWFWRSMGFMEAARLVPGDAIALVELPDLPRTAFRWPQTAISKITGEPEVKAFLEKPLSGFFGAPEPKNGKGSKGPKKSDGNSPAEVLIRLKPGHIFAAVLSVSSSDSSLLVGFQFWGGKGDCDHAIARIRKEIERSQKASEQKSESYQGDEILSTNYGNFTLYSASHGHWGFLANNPDGIKQALDRAAGRTKGGSLAENTKFQTATKRLLPDPDFLFFSQPERFIDTLLAVGATAGATVNPEQVEQIRKVQAIGASIKLDGLDLRDSIFILHENPPKLGKLAHAGIQLTEETTAGYVDFLLNFQQLATVNNLKPLLNLPSIQSSQLPVLLPEAYGPECAIVMNWAEGQMKPDGFVAAQIRDKAKAEASIQELTTIFPQYTVSDIGGFKAYNFTNLNGVMSSPTFALIDGFLVVGLNPTDVERAIAAQKAGKPLIKSAAFAYARSEFQSANEVFGYLDIRAAFNRFYPLARQIAVFSAAINPSSTSAIDVNKLPSTEAVAKHLNPIVYAQSRYDDGYLLQSRGPVSLSQAGFLGAFGAAPLLKNLR</sequence>
<dbReference type="Proteomes" id="UP000076023">
    <property type="component" value="Unassembled WGS sequence"/>
</dbReference>
<dbReference type="InterPro" id="IPR021787">
    <property type="entry name" value="DUF3352"/>
</dbReference>
<dbReference type="EMBL" id="BDCO01000003">
    <property type="protein sequence ID" value="GAT35002.1"/>
    <property type="molecule type" value="Genomic_DNA"/>
</dbReference>
<proteinExistence type="predicted"/>
<dbReference type="STRING" id="690879.TSACC_362"/>
<feature type="region of interest" description="Disordered" evidence="1">
    <location>
        <begin position="81"/>
        <end position="104"/>
    </location>
</feature>